<dbReference type="Gene3D" id="1.10.510.10">
    <property type="entry name" value="Transferase(Phosphotransferase) domain 1"/>
    <property type="match status" value="2"/>
</dbReference>
<dbReference type="PANTHER" id="PTHR24351">
    <property type="entry name" value="RIBOSOMAL PROTEIN S6 KINASE"/>
    <property type="match status" value="1"/>
</dbReference>
<dbReference type="PROSITE" id="PS00107">
    <property type="entry name" value="PROTEIN_KINASE_ATP"/>
    <property type="match status" value="1"/>
</dbReference>
<dbReference type="PROSITE" id="PS50011">
    <property type="entry name" value="PROTEIN_KINASE_DOM"/>
    <property type="match status" value="1"/>
</dbReference>
<evidence type="ECO:0000313" key="9">
    <source>
        <dbReference type="Proteomes" id="UP000886653"/>
    </source>
</evidence>
<dbReference type="Pfam" id="PF00069">
    <property type="entry name" value="Pkinase"/>
    <property type="match status" value="1"/>
</dbReference>
<organism evidence="8 9">
    <name type="scientific">Cronartium quercuum f. sp. fusiforme G11</name>
    <dbReference type="NCBI Taxonomy" id="708437"/>
    <lineage>
        <taxon>Eukaryota</taxon>
        <taxon>Fungi</taxon>
        <taxon>Dikarya</taxon>
        <taxon>Basidiomycota</taxon>
        <taxon>Pucciniomycotina</taxon>
        <taxon>Pucciniomycetes</taxon>
        <taxon>Pucciniales</taxon>
        <taxon>Coleosporiaceae</taxon>
        <taxon>Cronartium</taxon>
    </lineage>
</organism>
<reference evidence="8" key="1">
    <citation type="submission" date="2013-11" db="EMBL/GenBank/DDBJ databases">
        <title>Genome sequence of the fusiform rust pathogen reveals effectors for host alternation and coevolution with pine.</title>
        <authorList>
            <consortium name="DOE Joint Genome Institute"/>
            <person name="Smith K."/>
            <person name="Pendleton A."/>
            <person name="Kubisiak T."/>
            <person name="Anderson C."/>
            <person name="Salamov A."/>
            <person name="Aerts A."/>
            <person name="Riley R."/>
            <person name="Clum A."/>
            <person name="Lindquist E."/>
            <person name="Ence D."/>
            <person name="Campbell M."/>
            <person name="Kronenberg Z."/>
            <person name="Feau N."/>
            <person name="Dhillon B."/>
            <person name="Hamelin R."/>
            <person name="Burleigh J."/>
            <person name="Smith J."/>
            <person name="Yandell M."/>
            <person name="Nelson C."/>
            <person name="Grigoriev I."/>
            <person name="Davis J."/>
        </authorList>
    </citation>
    <scope>NUCLEOTIDE SEQUENCE</scope>
    <source>
        <strain evidence="8">G11</strain>
    </source>
</reference>
<keyword evidence="5 6" id="KW-0067">ATP-binding</keyword>
<dbReference type="InterPro" id="IPR000719">
    <property type="entry name" value="Prot_kinase_dom"/>
</dbReference>
<comment type="caution">
    <text evidence="8">The sequence shown here is derived from an EMBL/GenBank/DDBJ whole genome shotgun (WGS) entry which is preliminary data.</text>
</comment>
<dbReference type="InterPro" id="IPR011009">
    <property type="entry name" value="Kinase-like_dom_sf"/>
</dbReference>
<evidence type="ECO:0000259" key="7">
    <source>
        <dbReference type="PROSITE" id="PS50011"/>
    </source>
</evidence>
<feature type="domain" description="Protein kinase" evidence="7">
    <location>
        <begin position="13"/>
        <end position="239"/>
    </location>
</feature>
<proteinExistence type="predicted"/>
<dbReference type="InterPro" id="IPR001245">
    <property type="entry name" value="Ser-Thr/Tyr_kinase_cat_dom"/>
</dbReference>
<keyword evidence="9" id="KW-1185">Reference proteome</keyword>
<dbReference type="Proteomes" id="UP000886653">
    <property type="component" value="Unassembled WGS sequence"/>
</dbReference>
<evidence type="ECO:0000313" key="8">
    <source>
        <dbReference type="EMBL" id="KAG0147152.1"/>
    </source>
</evidence>
<dbReference type="Pfam" id="PF07714">
    <property type="entry name" value="PK_Tyr_Ser-Thr"/>
    <property type="match status" value="1"/>
</dbReference>
<evidence type="ECO:0000256" key="2">
    <source>
        <dbReference type="ARBA" id="ARBA00022679"/>
    </source>
</evidence>
<keyword evidence="2" id="KW-0808">Transferase</keyword>
<evidence type="ECO:0000256" key="3">
    <source>
        <dbReference type="ARBA" id="ARBA00022741"/>
    </source>
</evidence>
<evidence type="ECO:0000256" key="6">
    <source>
        <dbReference type="PROSITE-ProRule" id="PRU10141"/>
    </source>
</evidence>
<gene>
    <name evidence="8" type="ORF">CROQUDRAFT_76914</name>
</gene>
<dbReference type="InterPro" id="IPR017441">
    <property type="entry name" value="Protein_kinase_ATP_BS"/>
</dbReference>
<accession>A0A9P6NN17</accession>
<name>A0A9P6NN17_9BASI</name>
<keyword evidence="4" id="KW-0418">Kinase</keyword>
<dbReference type="OrthoDB" id="2501594at2759"/>
<sequence length="239" mass="26932">MQSLTQALEPSDFAIGEILGEGKFGIVWEAQQVLSQRHCALKLFKKDESVSHVLEMAEFLDEINVLKVLDPSFPFIVRYDGFLADHPVKGIALELVTGGTLLDKVTNTGPLREPDARFYISDGHIKLTDFGLATFLTHKLPNSPVGALYIRPPEMFLGKPYGYEADWYSLGVALYEIVTGYPPFVGCECPIHMHLPDSYCLRDCIRLITLEVEINYPTHLSKDCQNLLRLLMSKHPTHR</sequence>
<feature type="binding site" evidence="6">
    <location>
        <position position="42"/>
    </location>
    <ligand>
        <name>ATP</name>
        <dbReference type="ChEBI" id="CHEBI:30616"/>
    </ligand>
</feature>
<dbReference type="SUPFAM" id="SSF56112">
    <property type="entry name" value="Protein kinase-like (PK-like)"/>
    <property type="match status" value="1"/>
</dbReference>
<keyword evidence="1" id="KW-0723">Serine/threonine-protein kinase</keyword>
<protein>
    <recommendedName>
        <fullName evidence="7">Protein kinase domain-containing protein</fullName>
    </recommendedName>
</protein>
<dbReference type="EMBL" id="MU167251">
    <property type="protein sequence ID" value="KAG0147152.1"/>
    <property type="molecule type" value="Genomic_DNA"/>
</dbReference>
<evidence type="ECO:0000256" key="4">
    <source>
        <dbReference type="ARBA" id="ARBA00022777"/>
    </source>
</evidence>
<keyword evidence="3 6" id="KW-0547">Nucleotide-binding</keyword>
<dbReference type="AlphaFoldDB" id="A0A9P6NN17"/>
<evidence type="ECO:0000256" key="1">
    <source>
        <dbReference type="ARBA" id="ARBA00022527"/>
    </source>
</evidence>
<dbReference type="GO" id="GO:0005524">
    <property type="term" value="F:ATP binding"/>
    <property type="evidence" value="ECO:0007669"/>
    <property type="project" value="UniProtKB-UniRule"/>
</dbReference>
<evidence type="ECO:0000256" key="5">
    <source>
        <dbReference type="ARBA" id="ARBA00022840"/>
    </source>
</evidence>
<feature type="non-terminal residue" evidence="8">
    <location>
        <position position="239"/>
    </location>
</feature>
<dbReference type="GO" id="GO:0004674">
    <property type="term" value="F:protein serine/threonine kinase activity"/>
    <property type="evidence" value="ECO:0007669"/>
    <property type="project" value="UniProtKB-KW"/>
</dbReference>